<keyword evidence="1" id="KW-0472">Membrane</keyword>
<feature type="domain" description="Amidohydrolase-related" evidence="2">
    <location>
        <begin position="65"/>
        <end position="378"/>
    </location>
</feature>
<dbReference type="InterPro" id="IPR032466">
    <property type="entry name" value="Metal_Hydrolase"/>
</dbReference>
<dbReference type="Pfam" id="PF04909">
    <property type="entry name" value="Amidohydro_2"/>
    <property type="match status" value="1"/>
</dbReference>
<accession>A0A1F6V2B2</accession>
<dbReference type="EMBL" id="MFTO01000017">
    <property type="protein sequence ID" value="OGI63554.1"/>
    <property type="molecule type" value="Genomic_DNA"/>
</dbReference>
<dbReference type="SUPFAM" id="SSF51556">
    <property type="entry name" value="Metallo-dependent hydrolases"/>
    <property type="match status" value="1"/>
</dbReference>
<evidence type="ECO:0000259" key="2">
    <source>
        <dbReference type="Pfam" id="PF04909"/>
    </source>
</evidence>
<name>A0A1F6V2B2_9BACT</name>
<keyword evidence="1" id="KW-1133">Transmembrane helix</keyword>
<evidence type="ECO:0000256" key="1">
    <source>
        <dbReference type="SAM" id="Phobius"/>
    </source>
</evidence>
<dbReference type="Proteomes" id="UP000178985">
    <property type="component" value="Unassembled WGS sequence"/>
</dbReference>
<dbReference type="AlphaFoldDB" id="A0A1F6V2B2"/>
<comment type="caution">
    <text evidence="3">The sequence shown here is derived from an EMBL/GenBank/DDBJ whole genome shotgun (WGS) entry which is preliminary data.</text>
</comment>
<dbReference type="Gene3D" id="3.20.20.140">
    <property type="entry name" value="Metal-dependent hydrolases"/>
    <property type="match status" value="1"/>
</dbReference>
<reference evidence="3 4" key="1">
    <citation type="journal article" date="2016" name="Nat. Commun.">
        <title>Thousands of microbial genomes shed light on interconnected biogeochemical processes in an aquifer system.</title>
        <authorList>
            <person name="Anantharaman K."/>
            <person name="Brown C.T."/>
            <person name="Hug L.A."/>
            <person name="Sharon I."/>
            <person name="Castelle C.J."/>
            <person name="Probst A.J."/>
            <person name="Thomas B.C."/>
            <person name="Singh A."/>
            <person name="Wilkins M.J."/>
            <person name="Karaoz U."/>
            <person name="Brodie E.L."/>
            <person name="Williams K.H."/>
            <person name="Hubbard S.S."/>
            <person name="Banfield J.F."/>
        </authorList>
    </citation>
    <scope>NUCLEOTIDE SEQUENCE [LARGE SCALE GENOMIC DNA]</scope>
</reference>
<proteinExistence type="predicted"/>
<evidence type="ECO:0000313" key="4">
    <source>
        <dbReference type="Proteomes" id="UP000178985"/>
    </source>
</evidence>
<protein>
    <recommendedName>
        <fullName evidence="2">Amidohydrolase-related domain-containing protein</fullName>
    </recommendedName>
</protein>
<feature type="transmembrane region" description="Helical" evidence="1">
    <location>
        <begin position="6"/>
        <end position="23"/>
    </location>
</feature>
<gene>
    <name evidence="3" type="ORF">A2733_01765</name>
</gene>
<keyword evidence="1" id="KW-0812">Transmembrane</keyword>
<dbReference type="InterPro" id="IPR006680">
    <property type="entry name" value="Amidohydro-rel"/>
</dbReference>
<dbReference type="GO" id="GO:0016787">
    <property type="term" value="F:hydrolase activity"/>
    <property type="evidence" value="ECO:0007669"/>
    <property type="project" value="InterPro"/>
</dbReference>
<sequence>MVKKIVWVIVAVILVAGIAFVMPRMKERVETRSTDKWVEAAVASKDCDTLEKREPYPNSYQGDLIDAHIHISSIPDGPFRKSDGREERIILGANTTMSDYVCMLESGNIKMAFAFFPVWEPIIDESLLIVKETMEKYGERFVPFIMPPYHDDRADGFPTVTVEELKEMLGAYPGMFAGYGEIGLYERGDNGGPKGSLALPPDSPRLQAIYPIVRENNLVIYFHLGRGQQESFEKILSENPDINFIWHGDQLIPYEEEGRQNLKHIDDILSRHKNVYYEVDELYGDVWIIRPDVSKEKVLAHFADYEVLLEKDLGTWKNFIEGHPDQVLWGTDRGIGAPWSLDLEVGEALTRYSRAFIGRLAPEVQEKYAHKNAEKLLGER</sequence>
<evidence type="ECO:0000313" key="3">
    <source>
        <dbReference type="EMBL" id="OGI63554.1"/>
    </source>
</evidence>
<organism evidence="3 4">
    <name type="scientific">Candidatus Nomurabacteria bacterium RIFCSPHIGHO2_01_FULL_40_20</name>
    <dbReference type="NCBI Taxonomy" id="1801738"/>
    <lineage>
        <taxon>Bacteria</taxon>
        <taxon>Candidatus Nomuraibacteriota</taxon>
    </lineage>
</organism>